<feature type="domain" description="Mechanosensitive ion channel MscS porin" evidence="4">
    <location>
        <begin position="33"/>
        <end position="260"/>
    </location>
</feature>
<dbReference type="Proteomes" id="UP000683585">
    <property type="component" value="Chromosome"/>
</dbReference>
<keyword evidence="1" id="KW-0812">Transmembrane</keyword>
<dbReference type="InterPro" id="IPR025692">
    <property type="entry name" value="MscS_IM_dom1"/>
</dbReference>
<feature type="transmembrane region" description="Helical" evidence="1">
    <location>
        <begin position="633"/>
        <end position="653"/>
    </location>
</feature>
<feature type="transmembrane region" description="Helical" evidence="1">
    <location>
        <begin position="555"/>
        <end position="582"/>
    </location>
</feature>
<feature type="domain" description="Mechanosensitive ion channel MscS" evidence="2">
    <location>
        <begin position="921"/>
        <end position="986"/>
    </location>
</feature>
<keyword evidence="1" id="KW-1133">Transmembrane helix</keyword>
<feature type="transmembrane region" description="Helical" evidence="1">
    <location>
        <begin position="783"/>
        <end position="801"/>
    </location>
</feature>
<feature type="transmembrane region" description="Helical" evidence="1">
    <location>
        <begin position="603"/>
        <end position="621"/>
    </location>
</feature>
<feature type="domain" description="Mechanosensitive ion channel MscS C-terminal" evidence="5">
    <location>
        <begin position="994"/>
        <end position="1076"/>
    </location>
</feature>
<dbReference type="EMBL" id="LR890047">
    <property type="protein sequence ID" value="CAD6511049.1"/>
    <property type="molecule type" value="Genomic_DNA"/>
</dbReference>
<feature type="transmembrane region" description="Helical" evidence="1">
    <location>
        <begin position="521"/>
        <end position="543"/>
    </location>
</feature>
<feature type="domain" description="Mechanosensitive ion channel inner membrane" evidence="3">
    <location>
        <begin position="482"/>
        <end position="817"/>
    </location>
</feature>
<sequence length="1097" mass="125223">MSLITKLLITGLIILFFPVCSNSKLNEKQIIQELKETEDNKNLPNQSEIIELLRSSLNWMNQTQDSAQRIQKYQKTISDFPKLTRELRKQWRDESTFKLLSSTIPDSVSEQQILQISSQLLSVSRQLQQELDISREISDSLNQIPHKQAIFKKKLIEAERHLKTLNTTNTPLTEAQCTQLQAEVLACKTLINELDLEQLSADNRQELTRLRVDVLRKRHEWLEIKLKDLRNTLNSQRLHEAKQAMARTKKMVQEIGDLPRSILEQLKINQTLSQALNQQAVSMDDISGQQRVAETNNIQVFQMLSTIREQSQWLGSSTVLGETLRSQVARLPDTPKPQQLDHEMAKLRIQRLHFKNFLNKIQTASEYKQNDGRSLTVEQKRLLKSQLTTQKELLNSLISGCDSQILELNKLKVANTQLFDALTELKDVIHRHLFWTADVDPINLVTPLDIIENLNRLLSLDTLSQLSKSCRMIITSKVMLLLLFGAILLVGFSYYSRRYYQSFMQRVSTKVGKVTQDHISLTLRTVFCSILVEMPFLVLWAVLGHGFQNAWPYPIAIAIGDGLMATLPVLLAFMISAAFAHPNGLFIVHFRWSEYYVNRAMRCYRMSIWLIVPLVMALVTFDDIDDRFFVSSLGRFCFIALCIALSLVTTSLKRARIPLYLNKHGNGENFTNHLLWWILISAPLVASFASLFGYLNTAKVLLARLESSVAIWFMLMIIYYIIRRWMLIQRRRIAFERAKQRRAERLEKRNKNEDDSIPHSIEGSQDLEEPVVDLDAISAQSLLLVRSMLTMVGLVSLIWLWSELHSAFAFLENICLWDVTYSNKGVGSIHPITLGAVLISILVMIVTVQLVKNMPALLELGLLQHLDLTPGTGYAITSITKYMLLLFGGLIAFSMLGIEWAKLQWLVAALTLGLGFGLQEIVANFVSGLIILFEKPIRIGDTVTIHDLTGSVTKINTRATTISDWDRKEIIVPNKAFITEQFINWSLSDSVTRVVLTIPAETTADSQEVTKILLEAASKCLLVLEIPAPEAYLVDIQQGIQIFELRIYAAEMAHRMPLRHEIHQMILSGFHKHHLKLPFPPFQASISALRQARNRYS</sequence>
<dbReference type="InterPro" id="IPR049142">
    <property type="entry name" value="MS_channel_1st"/>
</dbReference>
<protein>
    <submittedName>
        <fullName evidence="7">Miniconductance mechanosensitive channel MscM</fullName>
    </submittedName>
</protein>
<dbReference type="PANTHER" id="PTHR30347:SF9">
    <property type="entry name" value="MINICONDUCTANCE MECHANOSENSITIVE CHANNEL MSCM"/>
    <property type="match status" value="1"/>
</dbReference>
<evidence type="ECO:0000259" key="5">
    <source>
        <dbReference type="Pfam" id="PF21082"/>
    </source>
</evidence>
<reference evidence="7" key="1">
    <citation type="submission" date="2020-10" db="EMBL/GenBank/DDBJ databases">
        <authorList>
            <person name="Szabo G."/>
        </authorList>
    </citation>
    <scope>NUCLEOTIDE SEQUENCE</scope>
    <source>
        <strain evidence="7">PROFFT</strain>
    </source>
</reference>
<feature type="transmembrane region" description="Helical" evidence="1">
    <location>
        <begin position="882"/>
        <end position="901"/>
    </location>
</feature>
<feature type="transmembrane region" description="Helical" evidence="1">
    <location>
        <begin position="907"/>
        <end position="933"/>
    </location>
</feature>
<dbReference type="InterPro" id="IPR049278">
    <property type="entry name" value="MS_channel_C"/>
</dbReference>
<accession>A0A8E4GI68</accession>
<feature type="domain" description="Mechanosensitive ion channel transmembrane helices 2/3" evidence="6">
    <location>
        <begin position="879"/>
        <end position="919"/>
    </location>
</feature>
<feature type="transmembrane region" description="Helical" evidence="1">
    <location>
        <begin position="701"/>
        <end position="722"/>
    </location>
</feature>
<evidence type="ECO:0000259" key="3">
    <source>
        <dbReference type="Pfam" id="PF12794"/>
    </source>
</evidence>
<proteinExistence type="predicted"/>
<evidence type="ECO:0000259" key="2">
    <source>
        <dbReference type="Pfam" id="PF00924"/>
    </source>
</evidence>
<dbReference type="InterPro" id="IPR024393">
    <property type="entry name" value="MscS_porin"/>
</dbReference>
<evidence type="ECO:0000259" key="6">
    <source>
        <dbReference type="Pfam" id="PF21088"/>
    </source>
</evidence>
<dbReference type="PROSITE" id="PS01246">
    <property type="entry name" value="UPF0003"/>
    <property type="match status" value="1"/>
</dbReference>
<organism evidence="7 8">
    <name type="scientific">Candidatus Profftia tarda</name>
    <dbReference type="NCBI Taxonomy" id="1177216"/>
    <lineage>
        <taxon>Bacteria</taxon>
        <taxon>Pseudomonadati</taxon>
        <taxon>Pseudomonadota</taxon>
        <taxon>Gammaproteobacteria</taxon>
        <taxon>Enterobacterales</taxon>
        <taxon>Enterobacteriaceae</taxon>
        <taxon>Candidatus Profftia</taxon>
    </lineage>
</organism>
<dbReference type="Pfam" id="PF12794">
    <property type="entry name" value="MscS_TM"/>
    <property type="match status" value="1"/>
</dbReference>
<evidence type="ECO:0000313" key="7">
    <source>
        <dbReference type="EMBL" id="CAD6511049.1"/>
    </source>
</evidence>
<dbReference type="Pfam" id="PF00924">
    <property type="entry name" value="MS_channel_2nd"/>
    <property type="match status" value="1"/>
</dbReference>
<dbReference type="AlphaFoldDB" id="A0A8E4GI68"/>
<keyword evidence="1" id="KW-0472">Membrane</keyword>
<dbReference type="RefSeq" id="WP_216782239.1">
    <property type="nucleotide sequence ID" value="NZ_LR890047.1"/>
</dbReference>
<dbReference type="GO" id="GO:0016020">
    <property type="term" value="C:membrane"/>
    <property type="evidence" value="ECO:0007669"/>
    <property type="project" value="InterPro"/>
</dbReference>
<dbReference type="PANTHER" id="PTHR30347">
    <property type="entry name" value="POTASSIUM CHANNEL RELATED"/>
    <property type="match status" value="1"/>
</dbReference>
<dbReference type="InterPro" id="IPR006686">
    <property type="entry name" value="MscS_channel_CS"/>
</dbReference>
<dbReference type="KEGG" id="ptf:PROFFT_A_04410"/>
<dbReference type="Pfam" id="PF21082">
    <property type="entry name" value="MS_channel_3rd"/>
    <property type="match status" value="1"/>
</dbReference>
<gene>
    <name evidence="7" type="primary">mscM</name>
    <name evidence="7" type="ORF">PROFFT_A_04410</name>
</gene>
<evidence type="ECO:0000256" key="1">
    <source>
        <dbReference type="SAM" id="Phobius"/>
    </source>
</evidence>
<dbReference type="InterPro" id="IPR052702">
    <property type="entry name" value="MscS-like_channel"/>
</dbReference>
<keyword evidence="8" id="KW-1185">Reference proteome</keyword>
<evidence type="ECO:0000259" key="4">
    <source>
        <dbReference type="Pfam" id="PF12795"/>
    </source>
</evidence>
<evidence type="ECO:0000313" key="8">
    <source>
        <dbReference type="Proteomes" id="UP000683585"/>
    </source>
</evidence>
<dbReference type="InterPro" id="IPR006685">
    <property type="entry name" value="MscS_channel_2nd"/>
</dbReference>
<dbReference type="Pfam" id="PF12795">
    <property type="entry name" value="MscS_porin"/>
    <property type="match status" value="1"/>
</dbReference>
<dbReference type="Pfam" id="PF21088">
    <property type="entry name" value="MS_channel_1st"/>
    <property type="match status" value="1"/>
</dbReference>
<feature type="transmembrane region" description="Helical" evidence="1">
    <location>
        <begin position="674"/>
        <end position="695"/>
    </location>
</feature>
<dbReference type="NCBIfam" id="NF008180">
    <property type="entry name" value="PRK10929.1"/>
    <property type="match status" value="1"/>
</dbReference>
<feature type="transmembrane region" description="Helical" evidence="1">
    <location>
        <begin position="829"/>
        <end position="851"/>
    </location>
</feature>
<name>A0A8E4GI68_9ENTR</name>
<dbReference type="GO" id="GO:0055085">
    <property type="term" value="P:transmembrane transport"/>
    <property type="evidence" value="ECO:0007669"/>
    <property type="project" value="InterPro"/>
</dbReference>
<feature type="transmembrane region" description="Helical" evidence="1">
    <location>
        <begin position="478"/>
        <end position="500"/>
    </location>
</feature>